<keyword evidence="5 6" id="KW-0472">Membrane</keyword>
<accession>A0ABW8NKN7</accession>
<keyword evidence="8" id="KW-1185">Reference proteome</keyword>
<dbReference type="EMBL" id="JBBKTX010000017">
    <property type="protein sequence ID" value="MFK4753489.1"/>
    <property type="molecule type" value="Genomic_DNA"/>
</dbReference>
<name>A0ABW8NKN7_9GAMM</name>
<feature type="transmembrane region" description="Helical" evidence="6">
    <location>
        <begin position="151"/>
        <end position="172"/>
    </location>
</feature>
<feature type="transmembrane region" description="Helical" evidence="6">
    <location>
        <begin position="12"/>
        <end position="33"/>
    </location>
</feature>
<reference evidence="7 8" key="1">
    <citation type="submission" date="2024-03" db="EMBL/GenBank/DDBJ databases">
        <title>High-quality draft genome sequence of Oceanobacter sp. wDCs-4.</title>
        <authorList>
            <person name="Dong C."/>
        </authorList>
    </citation>
    <scope>NUCLEOTIDE SEQUENCE [LARGE SCALE GENOMIC DNA]</scope>
    <source>
        <strain evidence="8">wDCs-4</strain>
    </source>
</reference>
<keyword evidence="4 6" id="KW-1133">Transmembrane helix</keyword>
<evidence type="ECO:0000256" key="3">
    <source>
        <dbReference type="ARBA" id="ARBA00022692"/>
    </source>
</evidence>
<feature type="transmembrane region" description="Helical" evidence="6">
    <location>
        <begin position="184"/>
        <end position="205"/>
    </location>
</feature>
<organism evidence="7 8">
    <name type="scientific">Oceanobacter antarcticus</name>
    <dbReference type="NCBI Taxonomy" id="3133425"/>
    <lineage>
        <taxon>Bacteria</taxon>
        <taxon>Pseudomonadati</taxon>
        <taxon>Pseudomonadota</taxon>
        <taxon>Gammaproteobacteria</taxon>
        <taxon>Oceanospirillales</taxon>
        <taxon>Oceanospirillaceae</taxon>
        <taxon>Oceanobacter</taxon>
    </lineage>
</organism>
<feature type="transmembrane region" description="Helical" evidence="6">
    <location>
        <begin position="45"/>
        <end position="64"/>
    </location>
</feature>
<dbReference type="Pfam" id="PF01810">
    <property type="entry name" value="LysE"/>
    <property type="match status" value="1"/>
</dbReference>
<proteinExistence type="predicted"/>
<protein>
    <submittedName>
        <fullName evidence="7">LysE family transporter</fullName>
    </submittedName>
</protein>
<dbReference type="Proteomes" id="UP001620597">
    <property type="component" value="Unassembled WGS sequence"/>
</dbReference>
<sequence length="208" mass="22279">MSDLFLNLQPLITGFAITMGLIVAIGAQNAWVLQKSLHGENPWTIAGVCVALDILLVSTGVFGLDYIQTLMPGLVPVLTWLGIALLLWLALQAFGRALQGNDGLVVAAASEPVKRWRSAGQVMMLSLINPHVYLDTVVLIGSVGAQQSHPGLFVVGAACGSALWFGTLVIAARQLRPYLSSPRHWQMLDVIMGVLLLLVALTLLLNHP</sequence>
<dbReference type="InterPro" id="IPR001123">
    <property type="entry name" value="LeuE-type"/>
</dbReference>
<keyword evidence="3 6" id="KW-0812">Transmembrane</keyword>
<evidence type="ECO:0000256" key="4">
    <source>
        <dbReference type="ARBA" id="ARBA00022989"/>
    </source>
</evidence>
<dbReference type="PANTHER" id="PTHR30086">
    <property type="entry name" value="ARGININE EXPORTER PROTEIN ARGO"/>
    <property type="match status" value="1"/>
</dbReference>
<gene>
    <name evidence="7" type="ORF">WG929_13825</name>
</gene>
<evidence type="ECO:0000313" key="7">
    <source>
        <dbReference type="EMBL" id="MFK4753489.1"/>
    </source>
</evidence>
<evidence type="ECO:0000256" key="2">
    <source>
        <dbReference type="ARBA" id="ARBA00022475"/>
    </source>
</evidence>
<feature type="transmembrane region" description="Helical" evidence="6">
    <location>
        <begin position="122"/>
        <end position="145"/>
    </location>
</feature>
<comment type="caution">
    <text evidence="7">The sequence shown here is derived from an EMBL/GenBank/DDBJ whole genome shotgun (WGS) entry which is preliminary data.</text>
</comment>
<dbReference type="RefSeq" id="WP_416206522.1">
    <property type="nucleotide sequence ID" value="NZ_JBBKTX010000017.1"/>
</dbReference>
<evidence type="ECO:0000256" key="5">
    <source>
        <dbReference type="ARBA" id="ARBA00023136"/>
    </source>
</evidence>
<comment type="subcellular location">
    <subcellularLocation>
        <location evidence="1">Cell membrane</location>
        <topology evidence="1">Multi-pass membrane protein</topology>
    </subcellularLocation>
</comment>
<dbReference type="PANTHER" id="PTHR30086:SF20">
    <property type="entry name" value="ARGININE EXPORTER PROTEIN ARGO-RELATED"/>
    <property type="match status" value="1"/>
</dbReference>
<keyword evidence="2" id="KW-1003">Cell membrane</keyword>
<evidence type="ECO:0000256" key="6">
    <source>
        <dbReference type="SAM" id="Phobius"/>
    </source>
</evidence>
<evidence type="ECO:0000256" key="1">
    <source>
        <dbReference type="ARBA" id="ARBA00004651"/>
    </source>
</evidence>
<evidence type="ECO:0000313" key="8">
    <source>
        <dbReference type="Proteomes" id="UP001620597"/>
    </source>
</evidence>
<feature type="transmembrane region" description="Helical" evidence="6">
    <location>
        <begin position="70"/>
        <end position="91"/>
    </location>
</feature>